<keyword evidence="3" id="KW-1185">Reference proteome</keyword>
<dbReference type="EMBL" id="VNKQ01000014">
    <property type="protein sequence ID" value="KAG0646891.1"/>
    <property type="molecule type" value="Genomic_DNA"/>
</dbReference>
<evidence type="ECO:0000256" key="1">
    <source>
        <dbReference type="SAM" id="MobiDB-lite"/>
    </source>
</evidence>
<evidence type="ECO:0000313" key="2">
    <source>
        <dbReference type="EMBL" id="KAG0646891.1"/>
    </source>
</evidence>
<dbReference type="Gene3D" id="3.30.470.10">
    <property type="match status" value="1"/>
</dbReference>
<dbReference type="InterPro" id="IPR043132">
    <property type="entry name" value="BCAT-like_C"/>
</dbReference>
<dbReference type="Gene3D" id="3.20.10.10">
    <property type="entry name" value="D-amino Acid Aminotransferase, subunit A, domain 2"/>
    <property type="match status" value="1"/>
</dbReference>
<dbReference type="InterPro" id="IPR036038">
    <property type="entry name" value="Aminotransferase-like"/>
</dbReference>
<dbReference type="InterPro" id="IPR043131">
    <property type="entry name" value="BCAT-like_N"/>
</dbReference>
<evidence type="ECO:0008006" key="4">
    <source>
        <dbReference type="Google" id="ProtNLM"/>
    </source>
</evidence>
<dbReference type="OrthoDB" id="5288718at2759"/>
<proteinExistence type="predicted"/>
<gene>
    <name evidence="2" type="ORF">D0Z07_6204</name>
</gene>
<protein>
    <recommendedName>
        <fullName evidence="4">Aminodeoxychorismate lyase</fullName>
    </recommendedName>
</protein>
<name>A0A9P7AV08_9HELO</name>
<dbReference type="Proteomes" id="UP000785200">
    <property type="component" value="Unassembled WGS sequence"/>
</dbReference>
<dbReference type="InterPro" id="IPR001544">
    <property type="entry name" value="Aminotrans_IV"/>
</dbReference>
<dbReference type="AlphaFoldDB" id="A0A9P7AV08"/>
<sequence>MATPDFQLFTSLRYDPLLATLPDNTASWPNIVEQSTKPNCSPFYMVSFHRDRILKAAEHFDWTTAVSKVRGPEGFSFFLAKLHEVINSTSPSPLRVRVLLSHEGNITVESSSTPKVSQRSLFPRRIPPPRGQAKKVEVSPLTGGALTLGSGDALHGDPDIEPIWEIFPDSARTQPSPYTTYKTTSRDMYNAARERVGIKDMTEKKEVLIISAVDGEVMEGSLTSVFFWRDGRWVTPILKSGGQDGTTRRWALEEGLCSEGVVKVESLQEGEECWISNGVRGFNLGKLNTILVIFINLLPKLSRDILATSFEIPAKTKEKTTLSSLSSLAWPSPTLVSMSQTM</sequence>
<dbReference type="SUPFAM" id="SSF56752">
    <property type="entry name" value="D-aminoacid aminotransferase-like PLP-dependent enzymes"/>
    <property type="match status" value="1"/>
</dbReference>
<evidence type="ECO:0000313" key="3">
    <source>
        <dbReference type="Proteomes" id="UP000785200"/>
    </source>
</evidence>
<feature type="region of interest" description="Disordered" evidence="1">
    <location>
        <begin position="110"/>
        <end position="139"/>
    </location>
</feature>
<reference evidence="2" key="1">
    <citation type="submission" date="2019-07" db="EMBL/GenBank/DDBJ databases">
        <title>Hyphodiscus hymeniophilus genome sequencing and assembly.</title>
        <authorList>
            <person name="Kramer G."/>
            <person name="Nodwell J."/>
        </authorList>
    </citation>
    <scope>NUCLEOTIDE SEQUENCE</scope>
    <source>
        <strain evidence="2">ATCC 34498</strain>
    </source>
</reference>
<accession>A0A9P7AV08</accession>
<feature type="compositionally biased region" description="Polar residues" evidence="1">
    <location>
        <begin position="110"/>
        <end position="120"/>
    </location>
</feature>
<organism evidence="2 3">
    <name type="scientific">Hyphodiscus hymeniophilus</name>
    <dbReference type="NCBI Taxonomy" id="353542"/>
    <lineage>
        <taxon>Eukaryota</taxon>
        <taxon>Fungi</taxon>
        <taxon>Dikarya</taxon>
        <taxon>Ascomycota</taxon>
        <taxon>Pezizomycotina</taxon>
        <taxon>Leotiomycetes</taxon>
        <taxon>Helotiales</taxon>
        <taxon>Hyphodiscaceae</taxon>
        <taxon>Hyphodiscus</taxon>
    </lineage>
</organism>
<comment type="caution">
    <text evidence="2">The sequence shown here is derived from an EMBL/GenBank/DDBJ whole genome shotgun (WGS) entry which is preliminary data.</text>
</comment>
<dbReference type="Pfam" id="PF01063">
    <property type="entry name" value="Aminotran_4"/>
    <property type="match status" value="1"/>
</dbReference>
<dbReference type="GO" id="GO:0003824">
    <property type="term" value="F:catalytic activity"/>
    <property type="evidence" value="ECO:0007669"/>
    <property type="project" value="InterPro"/>
</dbReference>